<keyword evidence="5 11" id="KW-0472">Membrane</keyword>
<dbReference type="InterPro" id="IPR016187">
    <property type="entry name" value="CTDL_fold"/>
</dbReference>
<dbReference type="AlphaFoldDB" id="A0A6A6TFZ1"/>
<comment type="similarity">
    <text evidence="8">Belongs to the MTC6 family.</text>
</comment>
<keyword evidence="6" id="KW-0325">Glycoprotein</keyword>
<dbReference type="InterPro" id="IPR016186">
    <property type="entry name" value="C-type_lectin-like/link_sf"/>
</dbReference>
<feature type="region of interest" description="Disordered" evidence="10">
    <location>
        <begin position="563"/>
        <end position="582"/>
    </location>
</feature>
<evidence type="ECO:0000256" key="3">
    <source>
        <dbReference type="ARBA" id="ARBA00022729"/>
    </source>
</evidence>
<proteinExistence type="inferred from homology"/>
<keyword evidence="2 11" id="KW-0812">Transmembrane</keyword>
<dbReference type="Proteomes" id="UP000799324">
    <property type="component" value="Unassembled WGS sequence"/>
</dbReference>
<gene>
    <name evidence="13" type="ORF">K491DRAFT_653321</name>
</gene>
<reference evidence="13" key="1">
    <citation type="journal article" date="2020" name="Stud. Mycol.">
        <title>101 Dothideomycetes genomes: a test case for predicting lifestyles and emergence of pathogens.</title>
        <authorList>
            <person name="Haridas S."/>
            <person name="Albert R."/>
            <person name="Binder M."/>
            <person name="Bloem J."/>
            <person name="Labutti K."/>
            <person name="Salamov A."/>
            <person name="Andreopoulos B."/>
            <person name="Baker S."/>
            <person name="Barry K."/>
            <person name="Bills G."/>
            <person name="Bluhm B."/>
            <person name="Cannon C."/>
            <person name="Castanera R."/>
            <person name="Culley D."/>
            <person name="Daum C."/>
            <person name="Ezra D."/>
            <person name="Gonzalez J."/>
            <person name="Henrissat B."/>
            <person name="Kuo A."/>
            <person name="Liang C."/>
            <person name="Lipzen A."/>
            <person name="Lutzoni F."/>
            <person name="Magnuson J."/>
            <person name="Mondo S."/>
            <person name="Nolan M."/>
            <person name="Ohm R."/>
            <person name="Pangilinan J."/>
            <person name="Park H.-J."/>
            <person name="Ramirez L."/>
            <person name="Alfaro M."/>
            <person name="Sun H."/>
            <person name="Tritt A."/>
            <person name="Yoshinaga Y."/>
            <person name="Zwiers L.-H."/>
            <person name="Turgeon B."/>
            <person name="Goodwin S."/>
            <person name="Spatafora J."/>
            <person name="Crous P."/>
            <person name="Grigoriev I."/>
        </authorList>
    </citation>
    <scope>NUCLEOTIDE SEQUENCE</scope>
    <source>
        <strain evidence="13">CBS 122681</strain>
    </source>
</reference>
<dbReference type="SUPFAM" id="SSF56436">
    <property type="entry name" value="C-type lectin-like"/>
    <property type="match status" value="1"/>
</dbReference>
<feature type="transmembrane region" description="Helical" evidence="11">
    <location>
        <begin position="624"/>
        <end position="648"/>
    </location>
</feature>
<feature type="domain" description="MTC6 partial TIM-barrel" evidence="12">
    <location>
        <begin position="13"/>
        <end position="448"/>
    </location>
</feature>
<keyword evidence="14" id="KW-1185">Reference proteome</keyword>
<evidence type="ECO:0000256" key="6">
    <source>
        <dbReference type="ARBA" id="ARBA00023180"/>
    </source>
</evidence>
<evidence type="ECO:0000256" key="9">
    <source>
        <dbReference type="ARBA" id="ARBA00039865"/>
    </source>
</evidence>
<comment type="function">
    <text evidence="7">May be involved in telomere capping.</text>
</comment>
<evidence type="ECO:0000256" key="11">
    <source>
        <dbReference type="SAM" id="Phobius"/>
    </source>
</evidence>
<dbReference type="GO" id="GO:0016020">
    <property type="term" value="C:membrane"/>
    <property type="evidence" value="ECO:0007669"/>
    <property type="project" value="UniProtKB-SubCell"/>
</dbReference>
<evidence type="ECO:0000256" key="4">
    <source>
        <dbReference type="ARBA" id="ARBA00022989"/>
    </source>
</evidence>
<dbReference type="Gene3D" id="3.10.100.10">
    <property type="entry name" value="Mannose-Binding Protein A, subunit A"/>
    <property type="match status" value="1"/>
</dbReference>
<keyword evidence="3" id="KW-0732">Signal</keyword>
<dbReference type="PANTHER" id="PTHR35518:SF2">
    <property type="entry name" value="MAINTENANCE OF TELOMERE CAPPING PROTEIN 6"/>
    <property type="match status" value="1"/>
</dbReference>
<dbReference type="OrthoDB" id="5573651at2759"/>
<dbReference type="Pfam" id="PF25506">
    <property type="entry name" value="TIM-barrel_MTC6"/>
    <property type="match status" value="1"/>
</dbReference>
<name>A0A6A6TFZ1_9PLEO</name>
<dbReference type="EMBL" id="MU004317">
    <property type="protein sequence ID" value="KAF2658167.1"/>
    <property type="molecule type" value="Genomic_DNA"/>
</dbReference>
<sequence>MSLYAPDLPAANDSWDNAFLTTRDVALYVPINFHTVPGTSLKAACFSHDQYENHRLQTCLSNLLAAGFKRFLVDVYWDSGRSTWSLCPAQLPPPVPEQSGTTVAIVSATSTNKRSEATAGSQVARFVDGLLGSALEARDVEIGLRQDETTSLSESVSVSTSSPTTVTRGPSTSSSTSPSGSSNTAVVEFPSHGNDPPLLQIGPYNCTSTINLDLLIHILGDYTSMTQYTGSASISFLTFNIHAAAPVDAPDGPAQKPSSGQLPVQGNWLSDVVTGNLSKKVYTPQLLEGDRINLNGSWYNQLWQNLPARGYYSTSVNEAEHVTTQDGWPGDAFMEFGEFYRVIADFGSIDPQMADYNLAPDLDIIFPQYYIHSEKPTTIDADGSVTSGCLFSPSDLTITASSNTSWAVSFAPALSIGSDPDPSVPIPAIANLTNCGYSPILNTTLSNTTADTNPTPYLAFARSTIWTWAPNQPTNTSNADNNAYRNTCAAMYATGAYPGRWQTVDCTARHRLACHDPDTPYNWTLSASPMQYFAGDTGCPRGYTFAVPRTAVENAHLLAAIRSSSNSNSNSPSNSPSLSASPASSIDPVFINLNSLDVPNCWTAGINGTCPYTARQEQNRTRVVVVPTVAAVLIFLLAALTFFVKCAANRREDKRGRRRRQLGGWEYEGVPS</sequence>
<evidence type="ECO:0000256" key="1">
    <source>
        <dbReference type="ARBA" id="ARBA00004479"/>
    </source>
</evidence>
<feature type="compositionally biased region" description="Low complexity" evidence="10">
    <location>
        <begin position="149"/>
        <end position="182"/>
    </location>
</feature>
<evidence type="ECO:0000256" key="8">
    <source>
        <dbReference type="ARBA" id="ARBA00038159"/>
    </source>
</evidence>
<feature type="region of interest" description="Disordered" evidence="10">
    <location>
        <begin position="146"/>
        <end position="191"/>
    </location>
</feature>
<accession>A0A6A6TFZ1</accession>
<comment type="subcellular location">
    <subcellularLocation>
        <location evidence="1">Membrane</location>
        <topology evidence="1">Single-pass type I membrane protein</topology>
    </subcellularLocation>
</comment>
<evidence type="ECO:0000313" key="13">
    <source>
        <dbReference type="EMBL" id="KAF2658167.1"/>
    </source>
</evidence>
<dbReference type="InterPro" id="IPR051008">
    <property type="entry name" value="Telomere_Capping_Maintenance"/>
</dbReference>
<protein>
    <recommendedName>
        <fullName evidence="9">Maintenance of telomere capping protein 6</fullName>
    </recommendedName>
</protein>
<organism evidence="13 14">
    <name type="scientific">Lophiostoma macrostomum CBS 122681</name>
    <dbReference type="NCBI Taxonomy" id="1314788"/>
    <lineage>
        <taxon>Eukaryota</taxon>
        <taxon>Fungi</taxon>
        <taxon>Dikarya</taxon>
        <taxon>Ascomycota</taxon>
        <taxon>Pezizomycotina</taxon>
        <taxon>Dothideomycetes</taxon>
        <taxon>Pleosporomycetidae</taxon>
        <taxon>Pleosporales</taxon>
        <taxon>Lophiostomataceae</taxon>
        <taxon>Lophiostoma</taxon>
    </lineage>
</organism>
<evidence type="ECO:0000256" key="10">
    <source>
        <dbReference type="SAM" id="MobiDB-lite"/>
    </source>
</evidence>
<keyword evidence="4 11" id="KW-1133">Transmembrane helix</keyword>
<evidence type="ECO:0000259" key="12">
    <source>
        <dbReference type="Pfam" id="PF25506"/>
    </source>
</evidence>
<dbReference type="InterPro" id="IPR057530">
    <property type="entry name" value="TIM-barrel_MTC6"/>
</dbReference>
<dbReference type="PANTHER" id="PTHR35518">
    <property type="entry name" value="MAINTENANCE OF TELOMOERE CAPPING"/>
    <property type="match status" value="1"/>
</dbReference>
<evidence type="ECO:0000256" key="5">
    <source>
        <dbReference type="ARBA" id="ARBA00023136"/>
    </source>
</evidence>
<evidence type="ECO:0000313" key="14">
    <source>
        <dbReference type="Proteomes" id="UP000799324"/>
    </source>
</evidence>
<evidence type="ECO:0000256" key="2">
    <source>
        <dbReference type="ARBA" id="ARBA00022692"/>
    </source>
</evidence>
<evidence type="ECO:0000256" key="7">
    <source>
        <dbReference type="ARBA" id="ARBA00037703"/>
    </source>
</evidence>